<dbReference type="SMART" id="SM00581">
    <property type="entry name" value="PSP"/>
    <property type="match status" value="1"/>
</dbReference>
<dbReference type="AlphaFoldDB" id="A0A7S3D8M6"/>
<dbReference type="InterPro" id="IPR052584">
    <property type="entry name" value="U2_snRNP_Complex_Component"/>
</dbReference>
<dbReference type="PANTHER" id="PTHR12785:SF6">
    <property type="entry name" value="SPLICING FACTOR 3B SUBUNIT 2"/>
    <property type="match status" value="1"/>
</dbReference>
<dbReference type="EMBL" id="HBIB01018932">
    <property type="protein sequence ID" value="CAE0250122.1"/>
    <property type="molecule type" value="Transcribed_RNA"/>
</dbReference>
<dbReference type="PANTHER" id="PTHR12785">
    <property type="entry name" value="SPLICING FACTOR 3B"/>
    <property type="match status" value="1"/>
</dbReference>
<evidence type="ECO:0000313" key="4">
    <source>
        <dbReference type="EMBL" id="CAE0250123.1"/>
    </source>
</evidence>
<feature type="compositionally biased region" description="Acidic residues" evidence="1">
    <location>
        <begin position="255"/>
        <end position="277"/>
    </location>
</feature>
<feature type="region of interest" description="Disordered" evidence="1">
    <location>
        <begin position="393"/>
        <end position="430"/>
    </location>
</feature>
<dbReference type="InterPro" id="IPR007180">
    <property type="entry name" value="DUF382"/>
</dbReference>
<evidence type="ECO:0000313" key="3">
    <source>
        <dbReference type="EMBL" id="CAE0250122.1"/>
    </source>
</evidence>
<feature type="compositionally biased region" description="Basic residues" evidence="1">
    <location>
        <begin position="413"/>
        <end position="430"/>
    </location>
</feature>
<proteinExistence type="predicted"/>
<dbReference type="InterPro" id="IPR006568">
    <property type="entry name" value="PSP_pro-rich"/>
</dbReference>
<protein>
    <recommendedName>
        <fullName evidence="2">PSP proline-rich domain-containing protein</fullName>
    </recommendedName>
</protein>
<evidence type="ECO:0000259" key="2">
    <source>
        <dbReference type="SMART" id="SM00581"/>
    </source>
</evidence>
<organism evidence="3">
    <name type="scientific">Palpitomonas bilix</name>
    <dbReference type="NCBI Taxonomy" id="652834"/>
    <lineage>
        <taxon>Eukaryota</taxon>
        <taxon>Eukaryota incertae sedis</taxon>
    </lineage>
</organism>
<evidence type="ECO:0000256" key="1">
    <source>
        <dbReference type="SAM" id="MobiDB-lite"/>
    </source>
</evidence>
<dbReference type="EMBL" id="HBIB01018933">
    <property type="protein sequence ID" value="CAE0250123.1"/>
    <property type="molecule type" value="Transcribed_RNA"/>
</dbReference>
<accession>A0A7S3D8M6</accession>
<reference evidence="3" key="1">
    <citation type="submission" date="2021-01" db="EMBL/GenBank/DDBJ databases">
        <authorList>
            <person name="Corre E."/>
            <person name="Pelletier E."/>
            <person name="Niang G."/>
            <person name="Scheremetjew M."/>
            <person name="Finn R."/>
            <person name="Kale V."/>
            <person name="Holt S."/>
            <person name="Cochrane G."/>
            <person name="Meng A."/>
            <person name="Brown T."/>
            <person name="Cohen L."/>
        </authorList>
    </citation>
    <scope>NUCLEOTIDE SEQUENCE</scope>
    <source>
        <strain evidence="3">NIES-2562</strain>
    </source>
</reference>
<feature type="region of interest" description="Disordered" evidence="1">
    <location>
        <begin position="212"/>
        <end position="328"/>
    </location>
</feature>
<dbReference type="Pfam" id="PF04037">
    <property type="entry name" value="DUF382"/>
    <property type="match status" value="1"/>
</dbReference>
<name>A0A7S3D8M6_9EUKA</name>
<gene>
    <name evidence="3" type="ORF">PBIL07802_LOCUS12322</name>
    <name evidence="4" type="ORF">PBIL07802_LOCUS12323</name>
</gene>
<dbReference type="GO" id="GO:0005634">
    <property type="term" value="C:nucleus"/>
    <property type="evidence" value="ECO:0007669"/>
    <property type="project" value="InterPro"/>
</dbReference>
<dbReference type="Pfam" id="PF04046">
    <property type="entry name" value="PSP"/>
    <property type="match status" value="1"/>
</dbReference>
<sequence>MSNKQKKKVNRLTIAELKNLVAHPDMVEMWDVTAADPRLLLFLKAYRNTVPVPRHWNQKRKYLQAKRGQEKPSYDLPDYIAQTGIADVRQTFVDDEKSSKQKQRERVRPKMGKMDLEYQVLFDAFFKHQTKPRLSNFGDQYYEGRELEIHMKEKKPGHLSDELKVALGMVEGGPTPWLINMQRYGPPPSYPNLRIGGLNAPIPKGAQWGYQPGGWGKPPIDEQGNPLYGDVFGINEEKEDEDEPPIDRTRWGELGESESEEEDEEEDEGEEEDEQGGVDESGMSSVTTYDSGMETPDAPSTINLRKMSGMETPETPLPPPSANTGEQPQLFTVLEEKKTKVGASLMGGSHVYVMNKDKKAGDVDVALQPGELEELQEGGEEFLQQKLEEKMAEEARANAGEDYSDIMAEESLKRKRKEDKKKEMKKLKKF</sequence>
<feature type="domain" description="PSP proline-rich" evidence="2">
    <location>
        <begin position="151"/>
        <end position="204"/>
    </location>
</feature>